<gene>
    <name evidence="4" type="primary">xcpT_25</name>
    <name evidence="4" type="ORF">Enr10x_24410</name>
</gene>
<dbReference type="Gene3D" id="3.30.700.10">
    <property type="entry name" value="Glycoprotein, Type 4 Pilin"/>
    <property type="match status" value="1"/>
</dbReference>
<dbReference type="NCBIfam" id="TIGR04294">
    <property type="entry name" value="pre_pil_HX9DG"/>
    <property type="match status" value="1"/>
</dbReference>
<dbReference type="PANTHER" id="PTHR30093">
    <property type="entry name" value="GENERAL SECRETION PATHWAY PROTEIN G"/>
    <property type="match status" value="1"/>
</dbReference>
<evidence type="ECO:0000259" key="3">
    <source>
        <dbReference type="Pfam" id="PF07596"/>
    </source>
</evidence>
<dbReference type="RefSeq" id="WP_145449244.1">
    <property type="nucleotide sequence ID" value="NZ_CP037421.1"/>
</dbReference>
<dbReference type="Pfam" id="PF07596">
    <property type="entry name" value="SBP_bac_10"/>
    <property type="match status" value="1"/>
</dbReference>
<dbReference type="Proteomes" id="UP000315647">
    <property type="component" value="Chromosome"/>
</dbReference>
<evidence type="ECO:0000313" key="4">
    <source>
        <dbReference type="EMBL" id="QDT27127.1"/>
    </source>
</evidence>
<dbReference type="InterPro" id="IPR011453">
    <property type="entry name" value="DUF1559"/>
</dbReference>
<keyword evidence="2" id="KW-0812">Transmembrane</keyword>
<dbReference type="SUPFAM" id="SSF54523">
    <property type="entry name" value="Pili subunits"/>
    <property type="match status" value="1"/>
</dbReference>
<dbReference type="PROSITE" id="PS00409">
    <property type="entry name" value="PROKAR_NTER_METHYL"/>
    <property type="match status" value="1"/>
</dbReference>
<organism evidence="4 5">
    <name type="scientific">Gimesia panareensis</name>
    <dbReference type="NCBI Taxonomy" id="2527978"/>
    <lineage>
        <taxon>Bacteria</taxon>
        <taxon>Pseudomonadati</taxon>
        <taxon>Planctomycetota</taxon>
        <taxon>Planctomycetia</taxon>
        <taxon>Planctomycetales</taxon>
        <taxon>Planctomycetaceae</taxon>
        <taxon>Gimesia</taxon>
    </lineage>
</organism>
<keyword evidence="2" id="KW-1133">Transmembrane helix</keyword>
<dbReference type="NCBIfam" id="TIGR02532">
    <property type="entry name" value="IV_pilin_GFxxxE"/>
    <property type="match status" value="1"/>
</dbReference>
<sequence>MKSTPRFYRRGFTLIELLVVIAIIAILVALLLPAVQQAREAARRSTCKNNLKQLGLALHNYHDAFTVFPYSTENPGGSGLTPVTNHTGYIMLLPYIDQAPLYNKFILTAASGNYLGSGNCGTSGSGTLSGSAANQQNNINLGSNIINLFLCPSDPGSPTRVSNCVSRSGGGNGTTLSPQPNSAKTSYGFSVTNTNNAGLWSKESSTTKAMFGTNSNCKVRDITDGTSNSVAMVETTLELWVSAHEPVTWVGPGWSKFGVTLQNSKAGINEWRCCTWDNFTSTTTGRIGRNGSGGFPGSSHTGGIHVLMADGAVRFISENINYSTRVNLARISDGNILGEF</sequence>
<dbReference type="InterPro" id="IPR012902">
    <property type="entry name" value="N_methyl_site"/>
</dbReference>
<proteinExistence type="predicted"/>
<protein>
    <submittedName>
        <fullName evidence="4">Type II secretion system protein G</fullName>
    </submittedName>
</protein>
<evidence type="ECO:0000256" key="1">
    <source>
        <dbReference type="SAM" id="MobiDB-lite"/>
    </source>
</evidence>
<feature type="domain" description="DUF1559" evidence="3">
    <location>
        <begin position="36"/>
        <end position="321"/>
    </location>
</feature>
<dbReference type="EMBL" id="CP037421">
    <property type="protein sequence ID" value="QDT27127.1"/>
    <property type="molecule type" value="Genomic_DNA"/>
</dbReference>
<keyword evidence="5" id="KW-1185">Reference proteome</keyword>
<dbReference type="InterPro" id="IPR027558">
    <property type="entry name" value="Pre_pil_HX9DG_C"/>
</dbReference>
<dbReference type="InterPro" id="IPR045584">
    <property type="entry name" value="Pilin-like"/>
</dbReference>
<evidence type="ECO:0000256" key="2">
    <source>
        <dbReference type="SAM" id="Phobius"/>
    </source>
</evidence>
<name>A0A517Q657_9PLAN</name>
<dbReference type="Pfam" id="PF07963">
    <property type="entry name" value="N_methyl"/>
    <property type="match status" value="1"/>
</dbReference>
<dbReference type="AlphaFoldDB" id="A0A517Q657"/>
<reference evidence="4 5" key="1">
    <citation type="submission" date="2019-03" db="EMBL/GenBank/DDBJ databases">
        <title>Deep-cultivation of Planctomycetes and their phenomic and genomic characterization uncovers novel biology.</title>
        <authorList>
            <person name="Wiegand S."/>
            <person name="Jogler M."/>
            <person name="Boedeker C."/>
            <person name="Pinto D."/>
            <person name="Vollmers J."/>
            <person name="Rivas-Marin E."/>
            <person name="Kohn T."/>
            <person name="Peeters S.H."/>
            <person name="Heuer A."/>
            <person name="Rast P."/>
            <person name="Oberbeckmann S."/>
            <person name="Bunk B."/>
            <person name="Jeske O."/>
            <person name="Meyerdierks A."/>
            <person name="Storesund J.E."/>
            <person name="Kallscheuer N."/>
            <person name="Luecker S."/>
            <person name="Lage O.M."/>
            <person name="Pohl T."/>
            <person name="Merkel B.J."/>
            <person name="Hornburger P."/>
            <person name="Mueller R.-W."/>
            <person name="Bruemmer F."/>
            <person name="Labrenz M."/>
            <person name="Spormann A.M."/>
            <person name="Op den Camp H."/>
            <person name="Overmann J."/>
            <person name="Amann R."/>
            <person name="Jetten M.S.M."/>
            <person name="Mascher T."/>
            <person name="Medema M.H."/>
            <person name="Devos D.P."/>
            <person name="Kaster A.-K."/>
            <person name="Ovreas L."/>
            <person name="Rohde M."/>
            <person name="Galperin M.Y."/>
            <person name="Jogler C."/>
        </authorList>
    </citation>
    <scope>NUCLEOTIDE SEQUENCE [LARGE SCALE GENOMIC DNA]</scope>
    <source>
        <strain evidence="4 5">Enr10</strain>
    </source>
</reference>
<keyword evidence="2" id="KW-0472">Membrane</keyword>
<dbReference type="PANTHER" id="PTHR30093:SF2">
    <property type="entry name" value="TYPE II SECRETION SYSTEM PROTEIN H"/>
    <property type="match status" value="1"/>
</dbReference>
<feature type="transmembrane region" description="Helical" evidence="2">
    <location>
        <begin position="12"/>
        <end position="35"/>
    </location>
</feature>
<accession>A0A517Q657</accession>
<evidence type="ECO:0000313" key="5">
    <source>
        <dbReference type="Proteomes" id="UP000315647"/>
    </source>
</evidence>
<feature type="region of interest" description="Disordered" evidence="1">
    <location>
        <begin position="161"/>
        <end position="182"/>
    </location>
</feature>